<sequence>MNAKITDLLLNRGGNYILPFFWQHGEDEATLRKYMEVIDEASIKAVCVESRPHPDYCGPKWWEDMDIIMEEARKRDMKVWILDDSHFPTGFANGAMESQPDERCRQSICCRTYDCAGKEELQISQDEILHPDEFKPSMIEEMIAKERGGAKQRQFEDDRLIGLYAVRTDAEKNGFLEEAYRIDLMGRLEDNILSWKVPEGSWKVYALHLTRNRGPHRNYINMMDRASCKVLLDAVYETHYAHYKEDFGKTLAGFFSDEPELGNGHLYVHGNVLGVEDDLPWSMELEEILKKEFGPDFTAYMALLWEDGADASIKAKIRYAYMDAVSRLVEEDFSMQMGSWCRERGVQYIGHMIEDNNQHARTGSSLGHFFRGLGGQDMAGIDDIGGQVFPQGEDISYDKGPFQRRDGEFYHYMLGKLGSSHAAIDPLKNGDSMCEIFGAYGWSEGVRLEKYLVDHFVVRGINHFVPHAFSAKAFPDPDCPPHFYAHGNNPQYRHFGKLMAYTNRVCELISGGRHVSPVAVLYHGEGEWTGTCMFSHKVGHVLADSQIEYDYIPQDVFAEPERFKTSLRNGMLAVNTQEYRAVIVPTMQFVTKRFAEYVAAMCKAGVLVYFVAAYPEGICNLAAEEATSAGSLVDGMKTAGLIELSDIISELRANKVGDLVVVPENNRLRYYHYEHHDGTGIYLFVNEGTEVYEGEVMLDDSRTCYRYDAWENCLGRADYAEGRLKVAVEPMKSLIVVFDKNVTVDEIEAFITAAPKAEGTEIPLNGSWRRSICRSIDYPDFRSGKEITLPDKLEVEEPEFSGFVRYENSFDLTEKSAAVLQITDAYEGVEVFVNGKSLGIQVVAPYVYDMTDAVKEGRNQVAIEVATTLEREMSKIPSMFGMPAEPVCPSGINGVVKIIRIQVS</sequence>
<dbReference type="InterPro" id="IPR053161">
    <property type="entry name" value="Ulvan_degrading_GH"/>
</dbReference>
<organism evidence="1 2">
    <name type="scientific">Anaerobium acetethylicum</name>
    <dbReference type="NCBI Taxonomy" id="1619234"/>
    <lineage>
        <taxon>Bacteria</taxon>
        <taxon>Bacillati</taxon>
        <taxon>Bacillota</taxon>
        <taxon>Clostridia</taxon>
        <taxon>Lachnospirales</taxon>
        <taxon>Lachnospiraceae</taxon>
        <taxon>Anaerobium</taxon>
    </lineage>
</organism>
<dbReference type="OrthoDB" id="9761519at2"/>
<dbReference type="Proteomes" id="UP000199315">
    <property type="component" value="Unassembled WGS sequence"/>
</dbReference>
<dbReference type="Gene3D" id="2.60.120.260">
    <property type="entry name" value="Galactose-binding domain-like"/>
    <property type="match status" value="1"/>
</dbReference>
<dbReference type="PANTHER" id="PTHR36848">
    <property type="entry name" value="DNA-BINDING PROTEIN (PUTATIVE SECRETED PROTEIN)-RELATED"/>
    <property type="match status" value="1"/>
</dbReference>
<proteinExistence type="predicted"/>
<accession>A0A1D3TY07</accession>
<protein>
    <recommendedName>
        <fullName evidence="3">Alpha-L-rhamnosidase</fullName>
    </recommendedName>
</protein>
<reference evidence="1 2" key="1">
    <citation type="submission" date="2016-09" db="EMBL/GenBank/DDBJ databases">
        <authorList>
            <person name="Capua I."/>
            <person name="De Benedictis P."/>
            <person name="Joannis T."/>
            <person name="Lombin L.H."/>
            <person name="Cattoli G."/>
        </authorList>
    </citation>
    <scope>NUCLEOTIDE SEQUENCE [LARGE SCALE GENOMIC DNA]</scope>
    <source>
        <strain evidence="1 2">GluBS11</strain>
    </source>
</reference>
<dbReference type="RefSeq" id="WP_091236637.1">
    <property type="nucleotide sequence ID" value="NZ_FMKA01000037.1"/>
</dbReference>
<evidence type="ECO:0000313" key="1">
    <source>
        <dbReference type="EMBL" id="SCP99295.1"/>
    </source>
</evidence>
<dbReference type="AlphaFoldDB" id="A0A1D3TY07"/>
<dbReference type="SUPFAM" id="SSF49785">
    <property type="entry name" value="Galactose-binding domain-like"/>
    <property type="match status" value="1"/>
</dbReference>
<dbReference type="STRING" id="1619234.SAMN05421730_10375"/>
<evidence type="ECO:0008006" key="3">
    <source>
        <dbReference type="Google" id="ProtNLM"/>
    </source>
</evidence>
<keyword evidence="2" id="KW-1185">Reference proteome</keyword>
<gene>
    <name evidence="1" type="ORF">SAMN05421730_10375</name>
</gene>
<dbReference type="InterPro" id="IPR008979">
    <property type="entry name" value="Galactose-bd-like_sf"/>
</dbReference>
<dbReference type="PANTHER" id="PTHR36848:SF2">
    <property type="entry name" value="SECRETED PROTEIN"/>
    <property type="match status" value="1"/>
</dbReference>
<dbReference type="EMBL" id="FMKA01000037">
    <property type="protein sequence ID" value="SCP99295.1"/>
    <property type="molecule type" value="Genomic_DNA"/>
</dbReference>
<name>A0A1D3TY07_9FIRM</name>
<evidence type="ECO:0000313" key="2">
    <source>
        <dbReference type="Proteomes" id="UP000199315"/>
    </source>
</evidence>